<name>A0A238YTP7_9PSEU</name>
<accession>A0A238YTP7</accession>
<dbReference type="RefSeq" id="WP_217898592.1">
    <property type="nucleotide sequence ID" value="NZ_FZNW01000017.1"/>
</dbReference>
<evidence type="ECO:0000313" key="1">
    <source>
        <dbReference type="EMBL" id="SNR74525.1"/>
    </source>
</evidence>
<dbReference type="InterPro" id="IPR011044">
    <property type="entry name" value="Quino_amine_DH_bsu"/>
</dbReference>
<dbReference type="EMBL" id="FZNW01000017">
    <property type="protein sequence ID" value="SNR74525.1"/>
    <property type="molecule type" value="Genomic_DNA"/>
</dbReference>
<keyword evidence="2" id="KW-1185">Reference proteome</keyword>
<gene>
    <name evidence="1" type="ORF">SAMN06265360_11739</name>
</gene>
<evidence type="ECO:0008006" key="3">
    <source>
        <dbReference type="Google" id="ProtNLM"/>
    </source>
</evidence>
<dbReference type="Gene3D" id="2.130.10.10">
    <property type="entry name" value="YVTN repeat-like/Quinoprotein amine dehydrogenase"/>
    <property type="match status" value="1"/>
</dbReference>
<evidence type="ECO:0000313" key="2">
    <source>
        <dbReference type="Proteomes" id="UP000198348"/>
    </source>
</evidence>
<protein>
    <recommendedName>
        <fullName evidence="3">ABC transporter</fullName>
    </recommendedName>
</protein>
<organism evidence="1 2">
    <name type="scientific">Haloechinothrix alba</name>
    <dbReference type="NCBI Taxonomy" id="664784"/>
    <lineage>
        <taxon>Bacteria</taxon>
        <taxon>Bacillati</taxon>
        <taxon>Actinomycetota</taxon>
        <taxon>Actinomycetes</taxon>
        <taxon>Pseudonocardiales</taxon>
        <taxon>Pseudonocardiaceae</taxon>
        <taxon>Haloechinothrix</taxon>
    </lineage>
</organism>
<dbReference type="AlphaFoldDB" id="A0A238YTP7"/>
<dbReference type="Proteomes" id="UP000198348">
    <property type="component" value="Unassembled WGS sequence"/>
</dbReference>
<reference evidence="1 2" key="1">
    <citation type="submission" date="2017-06" db="EMBL/GenBank/DDBJ databases">
        <authorList>
            <person name="Kim H.J."/>
            <person name="Triplett B.A."/>
        </authorList>
    </citation>
    <scope>NUCLEOTIDE SEQUENCE [LARGE SCALE GENOMIC DNA]</scope>
    <source>
        <strain evidence="1 2">DSM 45207</strain>
    </source>
</reference>
<sequence>MRLTCGYGATLPSTAGVLLLVGCGPGATQAVGDGESAPHGYVEGAEETAEPQRRLVMAEAESGAVHILDPATEDVTRVGEVPGAREIATDGRFVYLGTGTDAAVLDSGAWTVDHGDHAHYYRTEADIAGRTEAGSGLGAAGDAAVTALTSDEGSRVLDRIALEEDGEINETASVEGTAVLALGERLLVAGAGGADSVRVVDRDGERAEPELAADCRDPKGQASTRRGAVFGCSDGALVVTEGDDGGFDTTRIPYPASADPVKSFHHRPTAPVVAGVNTGREVWVLDIAGESWTLIDTGVPALAASAAGEEKPVLVLGTDGALRSYDPASGEQLAERDLMEAPDGDTPKPRIWIDTSRAYVNDPEGRTLHEIDYSDDLRIAREFDLDFGPDLMVETGW</sequence>
<dbReference type="InterPro" id="IPR015943">
    <property type="entry name" value="WD40/YVTN_repeat-like_dom_sf"/>
</dbReference>
<dbReference type="SUPFAM" id="SSF50969">
    <property type="entry name" value="YVTN repeat-like/Quinoprotein amine dehydrogenase"/>
    <property type="match status" value="1"/>
</dbReference>
<dbReference type="PROSITE" id="PS51257">
    <property type="entry name" value="PROKAR_LIPOPROTEIN"/>
    <property type="match status" value="1"/>
</dbReference>
<proteinExistence type="predicted"/>